<evidence type="ECO:0000313" key="3">
    <source>
        <dbReference type="Proteomes" id="UP000318478"/>
    </source>
</evidence>
<protein>
    <recommendedName>
        <fullName evidence="4">Glycosyl hydrolases family 2, sugar binding domain</fullName>
    </recommendedName>
</protein>
<dbReference type="EMBL" id="SJPO01000007">
    <property type="protein sequence ID" value="TWT75544.1"/>
    <property type="molecule type" value="Genomic_DNA"/>
</dbReference>
<feature type="signal peptide" evidence="1">
    <location>
        <begin position="1"/>
        <end position="24"/>
    </location>
</feature>
<proteinExistence type="predicted"/>
<dbReference type="Pfam" id="PF17132">
    <property type="entry name" value="Glyco_hydro_106"/>
    <property type="match status" value="3"/>
</dbReference>
<evidence type="ECO:0008006" key="4">
    <source>
        <dbReference type="Google" id="ProtNLM"/>
    </source>
</evidence>
<dbReference type="InterPro" id="IPR053161">
    <property type="entry name" value="Ulvan_degrading_GH"/>
</dbReference>
<dbReference type="AlphaFoldDB" id="A0A5C5YL23"/>
<dbReference type="Gene3D" id="2.60.120.260">
    <property type="entry name" value="Galactose-binding domain-like"/>
    <property type="match status" value="1"/>
</dbReference>
<evidence type="ECO:0000313" key="2">
    <source>
        <dbReference type="EMBL" id="TWT75544.1"/>
    </source>
</evidence>
<name>A0A5C5YL23_9BACT</name>
<evidence type="ECO:0000256" key="1">
    <source>
        <dbReference type="SAM" id="SignalP"/>
    </source>
</evidence>
<sequence length="897" mass="98494" precursor="true">MTAHLFKYAAALLLALAPAVVAPAQEDAASFEWPEATQTARPWTRWWWHGSAVDAENLTRLLEEYHSVGIGGVEITCIYGVQDNDDRDLQYRSAEWVKAVQHVIAEAERLGMGVDIPAGSGWRMGGPNQTADLANSRLVLDTRKCVGPSEFAYDSSRVTLQAATAQSAGGEVVNLTDKIRDGRIEWDVPAGDWTITTAGYRWAGDKVKRPGPGGEGLNINPFWRRSVDAFLTDFGSTLDQLPGIRAQFHDSFEYEGDWQPEFFAEFYERRGYRLEEHLEELSGEGEADLVARVKCDYRETLADLVRDDLVKPWVDWSHEHGMLARNQSHGSPANWLDLYAACDIPETESFGRLHGGDAKIMALKFASSAANVAGKPLTSSESATWLDEHFHVTLAEVKQLVDRQILSGVNHLFYHGTAYSPADAAWPGWLFYASTQVNPQNPIWRDLPSLNQYITRCQSLLQSSQPDNDVLLYWPLHDFWHDPNGLRKDVRVHNFERWFEGHPCGDAAEALDHHGCTFDFISDALLQQCEAAGDNRIKAPGAGYRAVVVPRTEHMPLATLTKLVELAESGCPVLVEGGVPTSPPGLKGAESQGEWAAHRREFNDLARRLSKATTVGDDLTTLLDKAPLRLEPWAAESGLKFLRKRHDRGVLYFLSNTTDKAVDEWINPAAAGEQVLLVDPTSGQAGGAAVRGKLVRIQVPAGESLFLIAAGKPSGATAWQYDEPAGDPITLAGDWKVEYVTGGPSLPESFASTSGPQPWTDTDDPAAEVFGGAARYTHVFSAPEQAVGTACRLCLGEVFGSARVALNGDSQGVLLGPDYCLTLEGLRPGRNRLEIEVTGVAANRIRDLDRRGVAWRIFKDINLVTIKYRKFDASGWPVEPMGLAGPVTLTPLRDPAE</sequence>
<dbReference type="RefSeq" id="WP_197527992.1">
    <property type="nucleotide sequence ID" value="NZ_SJPO01000007.1"/>
</dbReference>
<gene>
    <name evidence="2" type="ORF">Pla123a_30540</name>
</gene>
<dbReference type="SUPFAM" id="SSF49785">
    <property type="entry name" value="Galactose-binding domain-like"/>
    <property type="match status" value="1"/>
</dbReference>
<reference evidence="2 3" key="1">
    <citation type="submission" date="2019-02" db="EMBL/GenBank/DDBJ databases">
        <title>Deep-cultivation of Planctomycetes and their phenomic and genomic characterization uncovers novel biology.</title>
        <authorList>
            <person name="Wiegand S."/>
            <person name="Jogler M."/>
            <person name="Boedeker C."/>
            <person name="Pinto D."/>
            <person name="Vollmers J."/>
            <person name="Rivas-Marin E."/>
            <person name="Kohn T."/>
            <person name="Peeters S.H."/>
            <person name="Heuer A."/>
            <person name="Rast P."/>
            <person name="Oberbeckmann S."/>
            <person name="Bunk B."/>
            <person name="Jeske O."/>
            <person name="Meyerdierks A."/>
            <person name="Storesund J.E."/>
            <person name="Kallscheuer N."/>
            <person name="Luecker S."/>
            <person name="Lage O.M."/>
            <person name="Pohl T."/>
            <person name="Merkel B.J."/>
            <person name="Hornburger P."/>
            <person name="Mueller R.-W."/>
            <person name="Bruemmer F."/>
            <person name="Labrenz M."/>
            <person name="Spormann A.M."/>
            <person name="Op Den Camp H."/>
            <person name="Overmann J."/>
            <person name="Amann R."/>
            <person name="Jetten M.S.M."/>
            <person name="Mascher T."/>
            <person name="Medema M.H."/>
            <person name="Devos D.P."/>
            <person name="Kaster A.-K."/>
            <person name="Ovreas L."/>
            <person name="Rohde M."/>
            <person name="Galperin M.Y."/>
            <person name="Jogler C."/>
        </authorList>
    </citation>
    <scope>NUCLEOTIDE SEQUENCE [LARGE SCALE GENOMIC DNA]</scope>
    <source>
        <strain evidence="2 3">Pla123a</strain>
    </source>
</reference>
<keyword evidence="1" id="KW-0732">Signal</keyword>
<dbReference type="PANTHER" id="PTHR36848:SF2">
    <property type="entry name" value="SECRETED PROTEIN"/>
    <property type="match status" value="1"/>
</dbReference>
<comment type="caution">
    <text evidence="2">The sequence shown here is derived from an EMBL/GenBank/DDBJ whole genome shotgun (WGS) entry which is preliminary data.</text>
</comment>
<feature type="chain" id="PRO_5022951643" description="Glycosyl hydrolases family 2, sugar binding domain" evidence="1">
    <location>
        <begin position="25"/>
        <end position="897"/>
    </location>
</feature>
<keyword evidence="3" id="KW-1185">Reference proteome</keyword>
<organism evidence="2 3">
    <name type="scientific">Posidoniimonas polymericola</name>
    <dbReference type="NCBI Taxonomy" id="2528002"/>
    <lineage>
        <taxon>Bacteria</taxon>
        <taxon>Pseudomonadati</taxon>
        <taxon>Planctomycetota</taxon>
        <taxon>Planctomycetia</taxon>
        <taxon>Pirellulales</taxon>
        <taxon>Lacipirellulaceae</taxon>
        <taxon>Posidoniimonas</taxon>
    </lineage>
</organism>
<dbReference type="InterPro" id="IPR008979">
    <property type="entry name" value="Galactose-bd-like_sf"/>
</dbReference>
<dbReference type="PANTHER" id="PTHR36848">
    <property type="entry name" value="DNA-BINDING PROTEIN (PUTATIVE SECRETED PROTEIN)-RELATED"/>
    <property type="match status" value="1"/>
</dbReference>
<dbReference type="Proteomes" id="UP000318478">
    <property type="component" value="Unassembled WGS sequence"/>
</dbReference>
<accession>A0A5C5YL23</accession>